<dbReference type="Proteomes" id="UP001375240">
    <property type="component" value="Unassembled WGS sequence"/>
</dbReference>
<dbReference type="InterPro" id="IPR001810">
    <property type="entry name" value="F-box_dom"/>
</dbReference>
<evidence type="ECO:0000313" key="2">
    <source>
        <dbReference type="EMBL" id="KAK6355053.1"/>
    </source>
</evidence>
<dbReference type="PROSITE" id="PS50181">
    <property type="entry name" value="FBOX"/>
    <property type="match status" value="1"/>
</dbReference>
<reference evidence="2 3" key="1">
    <citation type="submission" date="2019-10" db="EMBL/GenBank/DDBJ databases">
        <authorList>
            <person name="Palmer J.M."/>
        </authorList>
    </citation>
    <scope>NUCLEOTIDE SEQUENCE [LARGE SCALE GENOMIC DNA]</scope>
    <source>
        <strain evidence="2 3">TWF696</strain>
    </source>
</reference>
<keyword evidence="3" id="KW-1185">Reference proteome</keyword>
<name>A0AAV9V5L3_9PEZI</name>
<dbReference type="AlphaFoldDB" id="A0AAV9V5L3"/>
<comment type="caution">
    <text evidence="2">The sequence shown here is derived from an EMBL/GenBank/DDBJ whole genome shotgun (WGS) entry which is preliminary data.</text>
</comment>
<dbReference type="InterPro" id="IPR032675">
    <property type="entry name" value="LRR_dom_sf"/>
</dbReference>
<protein>
    <recommendedName>
        <fullName evidence="1">F-box domain-containing protein</fullName>
    </recommendedName>
</protein>
<feature type="domain" description="F-box" evidence="1">
    <location>
        <begin position="3"/>
        <end position="48"/>
    </location>
</feature>
<gene>
    <name evidence="2" type="ORF">TWF696_004179</name>
</gene>
<accession>A0AAV9V5L3</accession>
<dbReference type="Gene3D" id="3.80.10.10">
    <property type="entry name" value="Ribonuclease Inhibitor"/>
    <property type="match status" value="1"/>
</dbReference>
<dbReference type="EMBL" id="JAVHNQ010000002">
    <property type="protein sequence ID" value="KAK6355053.1"/>
    <property type="molecule type" value="Genomic_DNA"/>
</dbReference>
<sequence>MTSMTLDKLPPEILGQCLPYLSDHDLSSLCLTNKGINRVASVELYRVVTWVQTSAELIESRCFTSFLYPNHKKLQYIRHLNIESEDIMIDDPYFPESSAPRIQNPIIGFMICFFDRLAPNQLLSLSLDYAIRDLPTRFFHTQQNIHHLKMPAPNSPEQRDGILSLSSLTTLEITYIQPDRACYVEQVLYNKRDTLQSLHLHFRETRMELRGEFARETKLQSLRSLFSALIGDSNVPGSGPAPRLINICIDSLLVDKTFDMDWGKIFDLPKLRKFEIVHPIIRIPHRISNCEPLTVSIENHISKMAHLTHLRIDNVKQIDLLDQTLMCISSLRGLHLELLEPGVLPSKAALWPHKNSLEYLWFRCRPSPNPSEKLNEPGNNYIFPPDFAEFKKLDQLALPFDPKMISSLPRLDTLRLLRILARETTRPIDPDKGIALEIEEGLLSGIKNEFFPPSRNTGQLLVMFGYGGSSLGARGWSEKLFSTNILAAGVPGYRKASVEEARLWSPRLDMLEAECEWRRRFPN</sequence>
<proteinExistence type="predicted"/>
<dbReference type="SUPFAM" id="SSF52047">
    <property type="entry name" value="RNI-like"/>
    <property type="match status" value="1"/>
</dbReference>
<evidence type="ECO:0000259" key="1">
    <source>
        <dbReference type="PROSITE" id="PS50181"/>
    </source>
</evidence>
<organism evidence="2 3">
    <name type="scientific">Orbilia brochopaga</name>
    <dbReference type="NCBI Taxonomy" id="3140254"/>
    <lineage>
        <taxon>Eukaryota</taxon>
        <taxon>Fungi</taxon>
        <taxon>Dikarya</taxon>
        <taxon>Ascomycota</taxon>
        <taxon>Pezizomycotina</taxon>
        <taxon>Orbiliomycetes</taxon>
        <taxon>Orbiliales</taxon>
        <taxon>Orbiliaceae</taxon>
        <taxon>Orbilia</taxon>
    </lineage>
</organism>
<evidence type="ECO:0000313" key="3">
    <source>
        <dbReference type="Proteomes" id="UP001375240"/>
    </source>
</evidence>